<evidence type="ECO:0000259" key="3">
    <source>
        <dbReference type="PROSITE" id="PS50110"/>
    </source>
</evidence>
<evidence type="ECO:0000256" key="1">
    <source>
        <dbReference type="ARBA" id="ARBA00022553"/>
    </source>
</evidence>
<evidence type="ECO:0000256" key="2">
    <source>
        <dbReference type="PROSITE-ProRule" id="PRU00169"/>
    </source>
</evidence>
<evidence type="ECO:0000313" key="4">
    <source>
        <dbReference type="EMBL" id="OGY83316.1"/>
    </source>
</evidence>
<dbReference type="PANTHER" id="PTHR44591">
    <property type="entry name" value="STRESS RESPONSE REGULATOR PROTEIN 1"/>
    <property type="match status" value="1"/>
</dbReference>
<feature type="domain" description="Response regulatory" evidence="3">
    <location>
        <begin position="4"/>
        <end position="120"/>
    </location>
</feature>
<dbReference type="Proteomes" id="UP000179164">
    <property type="component" value="Unassembled WGS sequence"/>
</dbReference>
<keyword evidence="1 2" id="KW-0597">Phosphoprotein</keyword>
<dbReference type="AlphaFoldDB" id="A0A1G2B3M4"/>
<comment type="caution">
    <text evidence="4">The sequence shown here is derived from an EMBL/GenBank/DDBJ whole genome shotgun (WGS) entry which is preliminary data.</text>
</comment>
<organism evidence="4 5">
    <name type="scientific">Candidatus Kerfeldbacteria bacterium RIFCSPLOWO2_01_FULL_48_11</name>
    <dbReference type="NCBI Taxonomy" id="1798543"/>
    <lineage>
        <taxon>Bacteria</taxon>
        <taxon>Candidatus Kerfeldiibacteriota</taxon>
    </lineage>
</organism>
<gene>
    <name evidence="4" type="ORF">A2898_03445</name>
</gene>
<name>A0A1G2B3M4_9BACT</name>
<dbReference type="EMBL" id="MHKE01000014">
    <property type="protein sequence ID" value="OGY83316.1"/>
    <property type="molecule type" value="Genomic_DNA"/>
</dbReference>
<dbReference type="Pfam" id="PF00072">
    <property type="entry name" value="Response_reg"/>
    <property type="match status" value="1"/>
</dbReference>
<dbReference type="CDD" id="cd00156">
    <property type="entry name" value="REC"/>
    <property type="match status" value="1"/>
</dbReference>
<dbReference type="GO" id="GO:0000160">
    <property type="term" value="P:phosphorelay signal transduction system"/>
    <property type="evidence" value="ECO:0007669"/>
    <property type="project" value="InterPro"/>
</dbReference>
<dbReference type="Gene3D" id="3.40.50.2300">
    <property type="match status" value="1"/>
</dbReference>
<sequence length="123" mass="14084">MKKSVLIIEDEDALRRALEVTFRNRDFNVSYASNGEEGLAKSLKEHPDMILLDIVMPKMDGLTMLKKLREDSWGHGAPVIVLTNLSTSEKVEETLEQGAFDFLVKTDWDLHDIVEKVNQRLKK</sequence>
<evidence type="ECO:0000313" key="5">
    <source>
        <dbReference type="Proteomes" id="UP000179164"/>
    </source>
</evidence>
<dbReference type="InterPro" id="IPR050595">
    <property type="entry name" value="Bact_response_regulator"/>
</dbReference>
<dbReference type="PANTHER" id="PTHR44591:SF3">
    <property type="entry name" value="RESPONSE REGULATORY DOMAIN-CONTAINING PROTEIN"/>
    <property type="match status" value="1"/>
</dbReference>
<dbReference type="STRING" id="1798543.A2898_03445"/>
<proteinExistence type="predicted"/>
<dbReference type="InterPro" id="IPR011006">
    <property type="entry name" value="CheY-like_superfamily"/>
</dbReference>
<dbReference type="SUPFAM" id="SSF52172">
    <property type="entry name" value="CheY-like"/>
    <property type="match status" value="1"/>
</dbReference>
<feature type="modified residue" description="4-aspartylphosphate" evidence="2">
    <location>
        <position position="53"/>
    </location>
</feature>
<dbReference type="InterPro" id="IPR001789">
    <property type="entry name" value="Sig_transdc_resp-reg_receiver"/>
</dbReference>
<dbReference type="SMART" id="SM00448">
    <property type="entry name" value="REC"/>
    <property type="match status" value="1"/>
</dbReference>
<protein>
    <recommendedName>
        <fullName evidence="3">Response regulatory domain-containing protein</fullName>
    </recommendedName>
</protein>
<accession>A0A1G2B3M4</accession>
<dbReference type="PROSITE" id="PS50110">
    <property type="entry name" value="RESPONSE_REGULATORY"/>
    <property type="match status" value="1"/>
</dbReference>
<reference evidence="4 5" key="1">
    <citation type="journal article" date="2016" name="Nat. Commun.">
        <title>Thousands of microbial genomes shed light on interconnected biogeochemical processes in an aquifer system.</title>
        <authorList>
            <person name="Anantharaman K."/>
            <person name="Brown C.T."/>
            <person name="Hug L.A."/>
            <person name="Sharon I."/>
            <person name="Castelle C.J."/>
            <person name="Probst A.J."/>
            <person name="Thomas B.C."/>
            <person name="Singh A."/>
            <person name="Wilkins M.J."/>
            <person name="Karaoz U."/>
            <person name="Brodie E.L."/>
            <person name="Williams K.H."/>
            <person name="Hubbard S.S."/>
            <person name="Banfield J.F."/>
        </authorList>
    </citation>
    <scope>NUCLEOTIDE SEQUENCE [LARGE SCALE GENOMIC DNA]</scope>
</reference>